<evidence type="ECO:0000256" key="1">
    <source>
        <dbReference type="ARBA" id="ARBA00022553"/>
    </source>
</evidence>
<protein>
    <submittedName>
        <fullName evidence="5">Response regulator receiver domain-containing protein</fullName>
    </submittedName>
</protein>
<dbReference type="PANTHER" id="PTHR44591:SF14">
    <property type="entry name" value="PROTEIN PILG"/>
    <property type="match status" value="1"/>
</dbReference>
<evidence type="ECO:0000259" key="4">
    <source>
        <dbReference type="PROSITE" id="PS50110"/>
    </source>
</evidence>
<name>A0A1I6M7I6_9EURY</name>
<evidence type="ECO:0000256" key="2">
    <source>
        <dbReference type="ARBA" id="ARBA00023012"/>
    </source>
</evidence>
<organism evidence="5 6">
    <name type="scientific">Halomicrobium zhouii</name>
    <dbReference type="NCBI Taxonomy" id="767519"/>
    <lineage>
        <taxon>Archaea</taxon>
        <taxon>Methanobacteriati</taxon>
        <taxon>Methanobacteriota</taxon>
        <taxon>Stenosarchaea group</taxon>
        <taxon>Halobacteria</taxon>
        <taxon>Halobacteriales</taxon>
        <taxon>Haloarculaceae</taxon>
        <taxon>Halomicrobium</taxon>
    </lineage>
</organism>
<gene>
    <name evidence="5" type="ORF">SAMN05216559_3922</name>
</gene>
<dbReference type="STRING" id="767519.SAMN05216559_3922"/>
<dbReference type="Pfam" id="PF00072">
    <property type="entry name" value="Response_reg"/>
    <property type="match status" value="1"/>
</dbReference>
<dbReference type="GO" id="GO:0000160">
    <property type="term" value="P:phosphorelay signal transduction system"/>
    <property type="evidence" value="ECO:0007669"/>
    <property type="project" value="UniProtKB-KW"/>
</dbReference>
<dbReference type="Gene3D" id="3.40.50.2300">
    <property type="match status" value="1"/>
</dbReference>
<keyword evidence="6" id="KW-1185">Reference proteome</keyword>
<accession>A0A1I6M7I6</accession>
<keyword evidence="1 3" id="KW-0597">Phosphoprotein</keyword>
<dbReference type="PROSITE" id="PS50110">
    <property type="entry name" value="RESPONSE_REGULATORY"/>
    <property type="match status" value="1"/>
</dbReference>
<evidence type="ECO:0000313" key="6">
    <source>
        <dbReference type="Proteomes" id="UP000199062"/>
    </source>
</evidence>
<dbReference type="SMART" id="SM00448">
    <property type="entry name" value="REC"/>
    <property type="match status" value="1"/>
</dbReference>
<reference evidence="5 6" key="1">
    <citation type="submission" date="2016-10" db="EMBL/GenBank/DDBJ databases">
        <authorList>
            <person name="de Groot N.N."/>
        </authorList>
    </citation>
    <scope>NUCLEOTIDE SEQUENCE [LARGE SCALE GENOMIC DNA]</scope>
    <source>
        <strain evidence="5 6">CGMCC 1.10457</strain>
    </source>
</reference>
<dbReference type="InterPro" id="IPR001789">
    <property type="entry name" value="Sig_transdc_resp-reg_receiver"/>
</dbReference>
<dbReference type="CDD" id="cd00156">
    <property type="entry name" value="REC"/>
    <property type="match status" value="1"/>
</dbReference>
<proteinExistence type="predicted"/>
<feature type="domain" description="Response regulatory" evidence="4">
    <location>
        <begin position="23"/>
        <end position="141"/>
    </location>
</feature>
<dbReference type="SUPFAM" id="SSF52172">
    <property type="entry name" value="CheY-like"/>
    <property type="match status" value="1"/>
</dbReference>
<dbReference type="AlphaFoldDB" id="A0A1I6M7I6"/>
<dbReference type="InterPro" id="IPR050595">
    <property type="entry name" value="Bact_response_regulator"/>
</dbReference>
<evidence type="ECO:0000313" key="5">
    <source>
        <dbReference type="EMBL" id="SFS11680.1"/>
    </source>
</evidence>
<dbReference type="InterPro" id="IPR011006">
    <property type="entry name" value="CheY-like_superfamily"/>
</dbReference>
<dbReference type="EMBL" id="FOZK01000005">
    <property type="protein sequence ID" value="SFS11680.1"/>
    <property type="molecule type" value="Genomic_DNA"/>
</dbReference>
<dbReference type="Proteomes" id="UP000199062">
    <property type="component" value="Unassembled WGS sequence"/>
</dbReference>
<feature type="modified residue" description="4-aspartylphosphate" evidence="3">
    <location>
        <position position="74"/>
    </location>
</feature>
<evidence type="ECO:0000256" key="3">
    <source>
        <dbReference type="PROSITE-ProRule" id="PRU00169"/>
    </source>
</evidence>
<sequence>MAVVEDVGQDTDPEGDEVDAPVEVLVVDDEPDLADLVQEFLERADDALVVTTATNARTGLQLVRERSFDAVVSDYHMLTMDGLTFLDRVADTEPAPPGILFSSDDAPELVEAAHDAGVPFVHKRMRSERFDRLASRVRTLAEDRRN</sequence>
<dbReference type="PANTHER" id="PTHR44591">
    <property type="entry name" value="STRESS RESPONSE REGULATOR PROTEIN 1"/>
    <property type="match status" value="1"/>
</dbReference>
<keyword evidence="2" id="KW-0902">Two-component regulatory system</keyword>